<comment type="caution">
    <text evidence="2">The sequence shown here is derived from an EMBL/GenBank/DDBJ whole genome shotgun (WGS) entry which is preliminary data.</text>
</comment>
<proteinExistence type="predicted"/>
<name>A0ABR1K9L5_9PEZI</name>
<dbReference type="EMBL" id="JBBPHU010000015">
    <property type="protein sequence ID" value="KAK7510094.1"/>
    <property type="molecule type" value="Genomic_DNA"/>
</dbReference>
<keyword evidence="3" id="KW-1185">Reference proteome</keyword>
<feature type="region of interest" description="Disordered" evidence="1">
    <location>
        <begin position="522"/>
        <end position="542"/>
    </location>
</feature>
<accession>A0ABR1K9L5</accession>
<evidence type="ECO:0000313" key="2">
    <source>
        <dbReference type="EMBL" id="KAK7510094.1"/>
    </source>
</evidence>
<evidence type="ECO:0000313" key="3">
    <source>
        <dbReference type="Proteomes" id="UP001363622"/>
    </source>
</evidence>
<protein>
    <submittedName>
        <fullName evidence="2">Uncharacterized protein</fullName>
    </submittedName>
</protein>
<reference evidence="2 3" key="1">
    <citation type="submission" date="2024-04" db="EMBL/GenBank/DDBJ databases">
        <title>Phyllosticta paracitricarpa is synonymous to the EU quarantine fungus P. citricarpa based on phylogenomic analyses.</title>
        <authorList>
            <consortium name="Lawrence Berkeley National Laboratory"/>
            <person name="Van Ingen-Buijs V.A."/>
            <person name="Van Westerhoven A.C."/>
            <person name="Haridas S."/>
            <person name="Skiadas P."/>
            <person name="Martin F."/>
            <person name="Groenewald J.Z."/>
            <person name="Crous P.W."/>
            <person name="Seidl M.F."/>
        </authorList>
    </citation>
    <scope>NUCLEOTIDE SEQUENCE [LARGE SCALE GENOMIC DNA]</scope>
    <source>
        <strain evidence="2 3">CBS 123371</strain>
    </source>
</reference>
<sequence>MGCDPRTRSLVPNITPSSNPTPHPFALHGIWHGHAPSLWSVSSLIATNPGGLTVTNLGAESLHKQPSLTRFEFFEFSRSALTYFADRLSMSLASAVGIDCSAALSCRTSILETHRSRTHLSTFWSLYPTHGAPPDFNFGHTRRKPQHKRLKSRLLHLMNTFSNRHFEFSDDNNFLALPLPSLVLVQTLRFHTDSPFGPSPRVSQQSLCFRSCPQTFASGFSSIQLLHTPRLGLSRGTRQRPIFCVCSASTCPRLATQAARSTAANRVAEKMTWKIPSRLADRVALNLAPRAPTRPLCISRDVDPEADSSSRRVCTVRPRVILTHYPQSSLARHHNIYRELCFAQHSAIVYRASLGALSVLLNDHDLKSILTAPHLIPVQVERRVQKLTGLRKDDPQLRLGRPGSFMDSNIMSFPAHRCVFLPLTKSAVAPPFGLWSFISYEIPPEFAPSLAQHCPVIYALDPEICSPPDFDVVEGKPNSAAVKSKPKPYIVTSHRKKNSTAICRTTAPNDPSVFVAQKLQALNTQRPYRDPPTGKKPKVLLP</sequence>
<dbReference type="Proteomes" id="UP001363622">
    <property type="component" value="Unassembled WGS sequence"/>
</dbReference>
<organism evidence="2 3">
    <name type="scientific">Phyllosticta citriasiana</name>
    <dbReference type="NCBI Taxonomy" id="595635"/>
    <lineage>
        <taxon>Eukaryota</taxon>
        <taxon>Fungi</taxon>
        <taxon>Dikarya</taxon>
        <taxon>Ascomycota</taxon>
        <taxon>Pezizomycotina</taxon>
        <taxon>Dothideomycetes</taxon>
        <taxon>Dothideomycetes incertae sedis</taxon>
        <taxon>Botryosphaeriales</taxon>
        <taxon>Phyllostictaceae</taxon>
        <taxon>Phyllosticta</taxon>
    </lineage>
</organism>
<evidence type="ECO:0000256" key="1">
    <source>
        <dbReference type="SAM" id="MobiDB-lite"/>
    </source>
</evidence>
<gene>
    <name evidence="2" type="ORF">IWZ03DRAFT_363610</name>
</gene>